<keyword evidence="4" id="KW-1185">Reference proteome</keyword>
<comment type="caution">
    <text evidence="3">The sequence shown here is derived from an EMBL/GenBank/DDBJ whole genome shotgun (WGS) entry which is preliminary data.</text>
</comment>
<reference evidence="3 4" key="1">
    <citation type="submission" date="2016-12" db="EMBL/GenBank/DDBJ databases">
        <title>Draft genome of Tersicoccus phoenicis 1P05MA.</title>
        <authorList>
            <person name="Nakajima Y."/>
            <person name="Yoshizawa S."/>
            <person name="Nakamura K."/>
            <person name="Ogura Y."/>
            <person name="Hayashi T."/>
            <person name="Kogure K."/>
        </authorList>
    </citation>
    <scope>NUCLEOTIDE SEQUENCE [LARGE SCALE GENOMIC DNA]</scope>
    <source>
        <strain evidence="3 4">1p05MA</strain>
    </source>
</reference>
<evidence type="ECO:0000256" key="1">
    <source>
        <dbReference type="SAM" id="MobiDB-lite"/>
    </source>
</evidence>
<sequence>MSPCPPATQGAQANDRNSGIETGHQDRENLGRSRGGLSTKIHIAVDTRCRPLSRVTTPGQRHDSLATDAVLKRVRIRRAGRGRPRTRPDVVLADKAYSTAKIRKMLRRRGIKAMIPQPSNQIAGRQARGSRGGRPPAFDTERYKQRNT</sequence>
<protein>
    <recommendedName>
        <fullName evidence="2">Transposase IS4-like domain-containing protein</fullName>
    </recommendedName>
</protein>
<feature type="compositionally biased region" description="Polar residues" evidence="1">
    <location>
        <begin position="9"/>
        <end position="20"/>
    </location>
</feature>
<dbReference type="GO" id="GO:0003677">
    <property type="term" value="F:DNA binding"/>
    <property type="evidence" value="ECO:0007669"/>
    <property type="project" value="InterPro"/>
</dbReference>
<dbReference type="STRING" id="554083.BKD30_15010"/>
<organism evidence="3 4">
    <name type="scientific">Tersicoccus phoenicis</name>
    <dbReference type="NCBI Taxonomy" id="554083"/>
    <lineage>
        <taxon>Bacteria</taxon>
        <taxon>Bacillati</taxon>
        <taxon>Actinomycetota</taxon>
        <taxon>Actinomycetes</taxon>
        <taxon>Micrococcales</taxon>
        <taxon>Micrococcaceae</taxon>
        <taxon>Tersicoccus</taxon>
    </lineage>
</organism>
<dbReference type="PANTHER" id="PTHR30007">
    <property type="entry name" value="PHP DOMAIN PROTEIN"/>
    <property type="match status" value="1"/>
</dbReference>
<dbReference type="AlphaFoldDB" id="A0A1R1L619"/>
<dbReference type="EMBL" id="MRDE01000089">
    <property type="protein sequence ID" value="OMH22974.1"/>
    <property type="molecule type" value="Genomic_DNA"/>
</dbReference>
<feature type="compositionally biased region" description="Low complexity" evidence="1">
    <location>
        <begin position="123"/>
        <end position="137"/>
    </location>
</feature>
<evidence type="ECO:0000313" key="4">
    <source>
        <dbReference type="Proteomes" id="UP000187085"/>
    </source>
</evidence>
<name>A0A1R1L619_9MICC</name>
<feature type="domain" description="Transposase IS4-like" evidence="2">
    <location>
        <begin position="31"/>
        <end position="139"/>
    </location>
</feature>
<dbReference type="Pfam" id="PF01609">
    <property type="entry name" value="DDE_Tnp_1"/>
    <property type="match status" value="1"/>
</dbReference>
<proteinExistence type="predicted"/>
<accession>A0A1R1L619</accession>
<feature type="compositionally biased region" description="Basic and acidic residues" evidence="1">
    <location>
        <begin position="139"/>
        <end position="148"/>
    </location>
</feature>
<feature type="non-terminal residue" evidence="3">
    <location>
        <position position="148"/>
    </location>
</feature>
<evidence type="ECO:0000259" key="2">
    <source>
        <dbReference type="Pfam" id="PF01609"/>
    </source>
</evidence>
<dbReference type="GO" id="GO:0004803">
    <property type="term" value="F:transposase activity"/>
    <property type="evidence" value="ECO:0007669"/>
    <property type="project" value="InterPro"/>
</dbReference>
<gene>
    <name evidence="3" type="ORF">BKD30_15010</name>
</gene>
<dbReference type="GO" id="GO:0006313">
    <property type="term" value="P:DNA transposition"/>
    <property type="evidence" value="ECO:0007669"/>
    <property type="project" value="InterPro"/>
</dbReference>
<dbReference type="PANTHER" id="PTHR30007:SF1">
    <property type="entry name" value="BLR1914 PROTEIN"/>
    <property type="match status" value="1"/>
</dbReference>
<dbReference type="RefSeq" id="WP_143588228.1">
    <property type="nucleotide sequence ID" value="NZ_MRDE01000089.1"/>
</dbReference>
<dbReference type="Proteomes" id="UP000187085">
    <property type="component" value="Unassembled WGS sequence"/>
</dbReference>
<evidence type="ECO:0000313" key="3">
    <source>
        <dbReference type="EMBL" id="OMH22974.1"/>
    </source>
</evidence>
<feature type="region of interest" description="Disordered" evidence="1">
    <location>
        <begin position="1"/>
        <end position="38"/>
    </location>
</feature>
<dbReference type="InterPro" id="IPR002559">
    <property type="entry name" value="Transposase_11"/>
</dbReference>
<feature type="region of interest" description="Disordered" evidence="1">
    <location>
        <begin position="118"/>
        <end position="148"/>
    </location>
</feature>
<dbReference type="OrthoDB" id="4546548at2"/>